<gene>
    <name evidence="1" type="ORF">BB31_12535</name>
</gene>
<dbReference type="RefSeq" id="WP_034309950.1">
    <property type="nucleotide sequence ID" value="NZ_JFBM01000009.1"/>
</dbReference>
<accession>A0A2P2FVN3</accession>
<dbReference type="EMBL" id="JFBM01000009">
    <property type="protein sequence ID" value="KFU80772.1"/>
    <property type="molecule type" value="Genomic_DNA"/>
</dbReference>
<comment type="caution">
    <text evidence="1">The sequence shown here is derived from an EMBL/GenBank/DDBJ whole genome shotgun (WGS) entry which is preliminary data.</text>
</comment>
<name>A0A2P2FVN3_AMYLU</name>
<reference evidence="1 2" key="1">
    <citation type="journal article" date="2014" name="Genome Announc.">
        <title>Draft Genome Sequence of Amycolatopsis lurida NRRL 2430, Producer of the Glycopeptide Family Antibiotic Ristocetin.</title>
        <authorList>
            <person name="Kwun M.J."/>
            <person name="Hong H.J."/>
        </authorList>
    </citation>
    <scope>NUCLEOTIDE SEQUENCE [LARGE SCALE GENOMIC DNA]</scope>
    <source>
        <strain evidence="1 2">NRRL 2430</strain>
    </source>
</reference>
<dbReference type="Proteomes" id="UP000256220">
    <property type="component" value="Unassembled WGS sequence"/>
</dbReference>
<evidence type="ECO:0008006" key="3">
    <source>
        <dbReference type="Google" id="ProtNLM"/>
    </source>
</evidence>
<dbReference type="InterPro" id="IPR025680">
    <property type="entry name" value="DddI"/>
</dbReference>
<dbReference type="AlphaFoldDB" id="A0A2P2FVN3"/>
<organism evidence="1 2">
    <name type="scientific">Amycolatopsis lurida NRRL 2430</name>
    <dbReference type="NCBI Taxonomy" id="1460371"/>
    <lineage>
        <taxon>Bacteria</taxon>
        <taxon>Bacillati</taxon>
        <taxon>Actinomycetota</taxon>
        <taxon>Actinomycetes</taxon>
        <taxon>Pseudonocardiales</taxon>
        <taxon>Pseudonocardiaceae</taxon>
        <taxon>Amycolatopsis</taxon>
    </lineage>
</organism>
<dbReference type="Pfam" id="PF14430">
    <property type="entry name" value="Imm1"/>
    <property type="match status" value="1"/>
</dbReference>
<evidence type="ECO:0000313" key="1">
    <source>
        <dbReference type="EMBL" id="KFU80772.1"/>
    </source>
</evidence>
<proteinExistence type="predicted"/>
<sequence>MVALEIWYDQTPDNELSEGDPAIVVTTPSELDQLIERILRETADHVAPPMIQVALAGVERSPVLEVGLGKEKGFIGYTSRTEGGWTVGDGDPDAVVEYIYSGNVSEVPASVEVPMADVRWGVHEFLRTGERPSMVENDV</sequence>
<evidence type="ECO:0000313" key="2">
    <source>
        <dbReference type="Proteomes" id="UP000256220"/>
    </source>
</evidence>
<protein>
    <recommendedName>
        <fullName evidence="3">Immunity protein Imm1</fullName>
    </recommendedName>
</protein>
<keyword evidence="2" id="KW-1185">Reference proteome</keyword>